<dbReference type="InParanoid" id="B4CUE3"/>
<keyword evidence="1" id="KW-1133">Transmembrane helix</keyword>
<reference evidence="2 3" key="1">
    <citation type="journal article" date="2011" name="J. Bacteriol.">
        <title>Genome sequence of Chthoniobacter flavus Ellin428, an aerobic heterotrophic soil bacterium.</title>
        <authorList>
            <person name="Kant R."/>
            <person name="van Passel M.W."/>
            <person name="Palva A."/>
            <person name="Lucas S."/>
            <person name="Lapidus A."/>
            <person name="Glavina Del Rio T."/>
            <person name="Dalin E."/>
            <person name="Tice H."/>
            <person name="Bruce D."/>
            <person name="Goodwin L."/>
            <person name="Pitluck S."/>
            <person name="Larimer F.W."/>
            <person name="Land M.L."/>
            <person name="Hauser L."/>
            <person name="Sangwan P."/>
            <person name="de Vos W.M."/>
            <person name="Janssen P.H."/>
            <person name="Smidt H."/>
        </authorList>
    </citation>
    <scope>NUCLEOTIDE SEQUENCE [LARGE SCALE GENOMIC DNA]</scope>
    <source>
        <strain evidence="2 3">Ellin428</strain>
    </source>
</reference>
<dbReference type="SUPFAM" id="SSF54523">
    <property type="entry name" value="Pili subunits"/>
    <property type="match status" value="1"/>
</dbReference>
<evidence type="ECO:0000313" key="3">
    <source>
        <dbReference type="Proteomes" id="UP000005824"/>
    </source>
</evidence>
<feature type="transmembrane region" description="Helical" evidence="1">
    <location>
        <begin position="87"/>
        <end position="114"/>
    </location>
</feature>
<sequence length="313" mass="33596" precursor="true">MIPLGMLLRRVHWETVKPVKFELLLLLAVVCAVSARADVITLPASKDASIVKGNPDNNNGGGPCFFSGTDGNSSPHRALIAWQNRAITAFTLIELLIVIAIIAILAGIVMGVLGPVSAARDQTRSASNMRQWGVALAAYANDNDGYIPRRGQGVQPVMQLNRPEDWFNALPPYLGLQAYGDLVAAGKRPHAGDNSIFVRPGAKDPGGTAFLSYGMNMNLSPWDLTQATKLNLVSQPSLVVFLAETPGQYASTYPSKRAYSCQAPYRNQGNILFLDGHVSAYSATYIGVNKGDPHRPDISWLTGTASDAQAGQY</sequence>
<accession>B4CUE3</accession>
<dbReference type="PANTHER" id="PTHR30093">
    <property type="entry name" value="GENERAL SECRETION PATHWAY PROTEIN G"/>
    <property type="match status" value="1"/>
</dbReference>
<dbReference type="InterPro" id="IPR045584">
    <property type="entry name" value="Pilin-like"/>
</dbReference>
<dbReference type="InterPro" id="IPR012902">
    <property type="entry name" value="N_methyl_site"/>
</dbReference>
<proteinExistence type="predicted"/>
<dbReference type="STRING" id="497964.CfE428DRAFT_0306"/>
<evidence type="ECO:0000256" key="1">
    <source>
        <dbReference type="SAM" id="Phobius"/>
    </source>
</evidence>
<evidence type="ECO:0008006" key="4">
    <source>
        <dbReference type="Google" id="ProtNLM"/>
    </source>
</evidence>
<dbReference type="Gene3D" id="3.30.700.10">
    <property type="entry name" value="Glycoprotein, Type 4 Pilin"/>
    <property type="match status" value="1"/>
</dbReference>
<evidence type="ECO:0000313" key="2">
    <source>
        <dbReference type="EMBL" id="EDY22181.1"/>
    </source>
</evidence>
<dbReference type="NCBIfam" id="TIGR02532">
    <property type="entry name" value="IV_pilin_GFxxxE"/>
    <property type="match status" value="1"/>
</dbReference>
<name>B4CUE3_9BACT</name>
<dbReference type="Proteomes" id="UP000005824">
    <property type="component" value="Unassembled WGS sequence"/>
</dbReference>
<organism evidence="2 3">
    <name type="scientific">Chthoniobacter flavus Ellin428</name>
    <dbReference type="NCBI Taxonomy" id="497964"/>
    <lineage>
        <taxon>Bacteria</taxon>
        <taxon>Pseudomonadati</taxon>
        <taxon>Verrucomicrobiota</taxon>
        <taxon>Spartobacteria</taxon>
        <taxon>Chthoniobacterales</taxon>
        <taxon>Chthoniobacteraceae</taxon>
        <taxon>Chthoniobacter</taxon>
    </lineage>
</organism>
<keyword evidence="3" id="KW-1185">Reference proteome</keyword>
<gene>
    <name evidence="2" type="ORF">CfE428DRAFT_0306</name>
</gene>
<dbReference type="EMBL" id="ABVL01000001">
    <property type="protein sequence ID" value="EDY22181.1"/>
    <property type="molecule type" value="Genomic_DNA"/>
</dbReference>
<dbReference type="eggNOG" id="COG2165">
    <property type="taxonomic scope" value="Bacteria"/>
</dbReference>
<comment type="caution">
    <text evidence="2">The sequence shown here is derived from an EMBL/GenBank/DDBJ whole genome shotgun (WGS) entry which is preliminary data.</text>
</comment>
<dbReference type="AlphaFoldDB" id="B4CUE3"/>
<dbReference type="Pfam" id="PF07963">
    <property type="entry name" value="N_methyl"/>
    <property type="match status" value="1"/>
</dbReference>
<keyword evidence="1" id="KW-0472">Membrane</keyword>
<protein>
    <recommendedName>
        <fullName evidence="4">Type II secretory pathway pseudopilin PulG-like protein</fullName>
    </recommendedName>
</protein>
<keyword evidence="1" id="KW-0812">Transmembrane</keyword>